<protein>
    <submittedName>
        <fullName evidence="1">Uncharacterized protein</fullName>
    </submittedName>
</protein>
<sequence length="94" mass="10751">MRHVKIFINIGTDMTIETVKSSTSIVSIRTILYLSLLAYYENKLSFVAVSGSLRHYFSHTKTMLVWMTIQRGCGDEIQTYSSCSGSFKRKPFID</sequence>
<dbReference type="Proteomes" id="UP000321787">
    <property type="component" value="Unassembled WGS sequence"/>
</dbReference>
<reference evidence="1 2" key="1">
    <citation type="submission" date="2019-07" db="EMBL/GenBank/DDBJ databases">
        <title>Whole genome shotgun sequence of Aliivibrio fischeri NBRC 101058.</title>
        <authorList>
            <person name="Hosoyama A."/>
            <person name="Uohara A."/>
            <person name="Ohji S."/>
            <person name="Ichikawa N."/>
        </authorList>
    </citation>
    <scope>NUCLEOTIDE SEQUENCE [LARGE SCALE GENOMIC DNA]</scope>
    <source>
        <strain evidence="1 2">NBRC 101058</strain>
    </source>
</reference>
<organism evidence="1 2">
    <name type="scientific">Aliivibrio fischeri</name>
    <name type="common">Vibrio fischeri</name>
    <dbReference type="NCBI Taxonomy" id="668"/>
    <lineage>
        <taxon>Bacteria</taxon>
        <taxon>Pseudomonadati</taxon>
        <taxon>Pseudomonadota</taxon>
        <taxon>Gammaproteobacteria</taxon>
        <taxon>Vibrionales</taxon>
        <taxon>Vibrionaceae</taxon>
        <taxon>Aliivibrio</taxon>
    </lineage>
</organism>
<dbReference type="AlphaFoldDB" id="A0A510UL49"/>
<accession>A0A510UL49</accession>
<evidence type="ECO:0000313" key="2">
    <source>
        <dbReference type="Proteomes" id="UP000321787"/>
    </source>
</evidence>
<gene>
    <name evidence="1" type="ORF">AFI02nite_33150</name>
</gene>
<dbReference type="EMBL" id="BJTZ01000027">
    <property type="protein sequence ID" value="GEK15279.1"/>
    <property type="molecule type" value="Genomic_DNA"/>
</dbReference>
<comment type="caution">
    <text evidence="1">The sequence shown here is derived from an EMBL/GenBank/DDBJ whole genome shotgun (WGS) entry which is preliminary data.</text>
</comment>
<evidence type="ECO:0000313" key="1">
    <source>
        <dbReference type="EMBL" id="GEK15279.1"/>
    </source>
</evidence>
<name>A0A510UL49_ALIFS</name>
<proteinExistence type="predicted"/>